<gene>
    <name evidence="6" type="ORF">V5N11_008553</name>
</gene>
<feature type="domain" description="GEX2 N-terminal Ig-like" evidence="5">
    <location>
        <begin position="142"/>
        <end position="247"/>
    </location>
</feature>
<feature type="transmembrane region" description="Helical" evidence="3">
    <location>
        <begin position="1006"/>
        <end position="1027"/>
    </location>
</feature>
<feature type="chain" id="PRO_5044833070" evidence="4">
    <location>
        <begin position="26"/>
        <end position="1103"/>
    </location>
</feature>
<comment type="caution">
    <text evidence="6">The sequence shown here is derived from an EMBL/GenBank/DDBJ whole genome shotgun (WGS) entry which is preliminary data.</text>
</comment>
<evidence type="ECO:0000313" key="7">
    <source>
        <dbReference type="Proteomes" id="UP001558713"/>
    </source>
</evidence>
<dbReference type="InterPro" id="IPR001298">
    <property type="entry name" value="Filamin/ABP280_rpt"/>
</dbReference>
<dbReference type="InterPro" id="IPR056434">
    <property type="entry name" value="Ig_GEX2_N"/>
</dbReference>
<dbReference type="PROSITE" id="PS50194">
    <property type="entry name" value="FILAMIN_REPEAT"/>
    <property type="match status" value="2"/>
</dbReference>
<feature type="repeat" description="Filamin" evidence="2">
    <location>
        <begin position="498"/>
        <end position="594"/>
    </location>
</feature>
<dbReference type="InterPro" id="IPR017868">
    <property type="entry name" value="Filamin/ABP280_repeat-like"/>
</dbReference>
<dbReference type="InterPro" id="IPR013783">
    <property type="entry name" value="Ig-like_fold"/>
</dbReference>
<name>A0ABD0ZWF7_CARAN</name>
<proteinExistence type="predicted"/>
<dbReference type="Pfam" id="PF00630">
    <property type="entry name" value="Filamin"/>
    <property type="match status" value="2"/>
</dbReference>
<keyword evidence="7" id="KW-1185">Reference proteome</keyword>
<feature type="repeat" description="Filamin" evidence="2">
    <location>
        <begin position="358"/>
        <end position="491"/>
    </location>
</feature>
<dbReference type="AlphaFoldDB" id="A0ABD0ZWF7"/>
<dbReference type="Proteomes" id="UP001558713">
    <property type="component" value="Unassembled WGS sequence"/>
</dbReference>
<dbReference type="FunFam" id="2.60.40.10:FF:002225">
    <property type="entry name" value="Gamete expressed 2"/>
    <property type="match status" value="1"/>
</dbReference>
<dbReference type="Gene3D" id="2.60.40.10">
    <property type="entry name" value="Immunoglobulins"/>
    <property type="match status" value="3"/>
</dbReference>
<dbReference type="SUPFAM" id="SSF81296">
    <property type="entry name" value="E set domains"/>
    <property type="match status" value="2"/>
</dbReference>
<dbReference type="Pfam" id="PF23616">
    <property type="entry name" value="Ig_GEX2_N"/>
    <property type="match status" value="2"/>
</dbReference>
<feature type="domain" description="GEX2 N-terminal Ig-like" evidence="5">
    <location>
        <begin position="34"/>
        <end position="134"/>
    </location>
</feature>
<dbReference type="InterPro" id="IPR014756">
    <property type="entry name" value="Ig_E-set"/>
</dbReference>
<keyword evidence="1" id="KW-0677">Repeat</keyword>
<keyword evidence="3" id="KW-0812">Transmembrane</keyword>
<dbReference type="PANTHER" id="PTHR38537:SF8">
    <property type="entry name" value="FILAMIN-A"/>
    <property type="match status" value="1"/>
</dbReference>
<keyword evidence="3" id="KW-1133">Transmembrane helix</keyword>
<evidence type="ECO:0000259" key="5">
    <source>
        <dbReference type="Pfam" id="PF23616"/>
    </source>
</evidence>
<dbReference type="InterPro" id="IPR044801">
    <property type="entry name" value="Filamin"/>
</dbReference>
<dbReference type="PANTHER" id="PTHR38537">
    <property type="entry name" value="JITTERBUG, ISOFORM N"/>
    <property type="match status" value="1"/>
</dbReference>
<sequence>MAIKFAALIVLFFFFFFFFSAISNSQSTDESGLPKFSFSWLDDKNKFKSGEIALVMIKVLGNFDYQKNASLGQSAFKPTVTVNGKIGNSSYISGVSFDLTNWKISFTPIMVGIFNLVIDDDNFKVLDSSLHFEVEPGLMYPSVCVVSWMGLTNKFEAGMNASILILPKDAFGNNISFSGKEMEFQGFSLSLLNENGSFASILNITHIRWIESGYVSIEFVLVTAGKFLLLVEMESQTLNGVPLPLEVNSGPLDVPNCLSIWKSELNTWQIFSKMEILLHQKDRFRNLVSGFYEFDADVVEKETGLSIPVADFQFKYTEPGIQLMSFSLSEPGNFLLTLSDMKHNKSISGMPYAYTVYIGYCDGSRSIVNGSGINASIAGESLGFSVYLKDAYGYPSPVQVDRLQVLIVQESDSSFIWPTITPREALNGTGSSYQVATPMYEKHGGQASGTLVTEANIFDVTYTPKRSGIYKIFVSSGNIVLNGGQPFIKEVKAGEVNVAACSVTLFNAKGPTQIKNDIVVLLLDEFYNPVPSQPSRLKLEITSANTSSFTTWNFVDNNDGTYTGSYLAMEVGTYRMCISFDNNHIKPCPFDVNAYSSGYFPRAYDDPVTVWEDESISFKPLENDYFAGDNASILGFSQPGHGSLLRDENLLRYTPLKDFSGNDSFLYTIVDINGNLAAATVYIFVLTAPPQFVSFTGGLQATEDLISPRSGGFSGLEISYSDLMENISVTVQAVSGSVILSPMLMQFRLPASGRLSVSNGGEDGRILILEGQIGVINPALGSIQYLGNENFAGVDSLRLSTRNKNGINHLDVPVFVEPVNDPPFINVPQYIMLESNGSESLIFHPERDKFNFSVGDPDLTNFPGGESHFLVTFSVEVTDGFLLTNLPSELINSTELKFKNMFQWQPIQTYAAISKHVNVEASGIRFRGTIRQCNDLMQQLLHHRGENGAILTLKLSDMGNYGCFFDCTERISLPLHANAHVNLIRKRPLSALAAHFLGSVIVVESLVVFSLATLLLFFTCKCAFLLVHERRSEHYLHKNSQKLTDNTAELLNNGFSTKTRTGCLPESMWNRDPLQRQMGENSSKQNKQLLPEVNISPLELEKA</sequence>
<dbReference type="Pfam" id="PF17963">
    <property type="entry name" value="Big_9"/>
    <property type="match status" value="1"/>
</dbReference>
<dbReference type="SMART" id="SM00557">
    <property type="entry name" value="IG_FLMN"/>
    <property type="match status" value="1"/>
</dbReference>
<feature type="signal peptide" evidence="4">
    <location>
        <begin position="1"/>
        <end position="25"/>
    </location>
</feature>
<evidence type="ECO:0000256" key="2">
    <source>
        <dbReference type="PROSITE-ProRule" id="PRU00087"/>
    </source>
</evidence>
<keyword evidence="4" id="KW-0732">Signal</keyword>
<evidence type="ECO:0000256" key="1">
    <source>
        <dbReference type="ARBA" id="ARBA00022737"/>
    </source>
</evidence>
<protein>
    <submittedName>
        <fullName evidence="6">Protein GAMETE EXPRESSED 2</fullName>
    </submittedName>
</protein>
<evidence type="ECO:0000256" key="3">
    <source>
        <dbReference type="SAM" id="Phobius"/>
    </source>
</evidence>
<organism evidence="6 7">
    <name type="scientific">Cardamine amara subsp. amara</name>
    <dbReference type="NCBI Taxonomy" id="228776"/>
    <lineage>
        <taxon>Eukaryota</taxon>
        <taxon>Viridiplantae</taxon>
        <taxon>Streptophyta</taxon>
        <taxon>Embryophyta</taxon>
        <taxon>Tracheophyta</taxon>
        <taxon>Spermatophyta</taxon>
        <taxon>Magnoliopsida</taxon>
        <taxon>eudicotyledons</taxon>
        <taxon>Gunneridae</taxon>
        <taxon>Pentapetalae</taxon>
        <taxon>rosids</taxon>
        <taxon>malvids</taxon>
        <taxon>Brassicales</taxon>
        <taxon>Brassicaceae</taxon>
        <taxon>Cardamineae</taxon>
        <taxon>Cardamine</taxon>
    </lineage>
</organism>
<accession>A0ABD0ZWF7</accession>
<dbReference type="EMBL" id="JBANAX010000657">
    <property type="protein sequence ID" value="KAL1198935.1"/>
    <property type="molecule type" value="Genomic_DNA"/>
</dbReference>
<reference evidence="6 7" key="1">
    <citation type="submission" date="2024-04" db="EMBL/GenBank/DDBJ databases">
        <title>Genome assembly C_amara_ONT_v2.</title>
        <authorList>
            <person name="Yant L."/>
            <person name="Moore C."/>
            <person name="Slenker M."/>
        </authorList>
    </citation>
    <scope>NUCLEOTIDE SEQUENCE [LARGE SCALE GENOMIC DNA]</scope>
    <source>
        <tissue evidence="6">Leaf</tissue>
    </source>
</reference>
<dbReference type="Gene3D" id="2.60.40.3440">
    <property type="match status" value="1"/>
</dbReference>
<evidence type="ECO:0000256" key="4">
    <source>
        <dbReference type="SAM" id="SignalP"/>
    </source>
</evidence>
<keyword evidence="3" id="KW-0472">Membrane</keyword>
<evidence type="ECO:0000313" key="6">
    <source>
        <dbReference type="EMBL" id="KAL1198935.1"/>
    </source>
</evidence>